<dbReference type="Gramene" id="PGSC0003DMT400092955">
    <property type="protein sequence ID" value="PGSC0003DMT400092955"/>
    <property type="gene ID" value="PGSC0003DMG400042526"/>
</dbReference>
<organism evidence="2 3">
    <name type="scientific">Solanum tuberosum</name>
    <name type="common">Potato</name>
    <dbReference type="NCBI Taxonomy" id="4113"/>
    <lineage>
        <taxon>Eukaryota</taxon>
        <taxon>Viridiplantae</taxon>
        <taxon>Streptophyta</taxon>
        <taxon>Embryophyta</taxon>
        <taxon>Tracheophyta</taxon>
        <taxon>Spermatophyta</taxon>
        <taxon>Magnoliopsida</taxon>
        <taxon>eudicotyledons</taxon>
        <taxon>Gunneridae</taxon>
        <taxon>Pentapetalae</taxon>
        <taxon>asterids</taxon>
        <taxon>lamiids</taxon>
        <taxon>Solanales</taxon>
        <taxon>Solanaceae</taxon>
        <taxon>Solanoideae</taxon>
        <taxon>Solaneae</taxon>
        <taxon>Solanum</taxon>
    </lineage>
</organism>
<reference evidence="3" key="1">
    <citation type="journal article" date="2011" name="Nature">
        <title>Genome sequence and analysis of the tuber crop potato.</title>
        <authorList>
            <consortium name="The Potato Genome Sequencing Consortium"/>
        </authorList>
    </citation>
    <scope>NUCLEOTIDE SEQUENCE [LARGE SCALE GENOMIC DNA]</scope>
    <source>
        <strain evidence="3">cv. DM1-3 516 R44</strain>
    </source>
</reference>
<reference evidence="2" key="2">
    <citation type="submission" date="2015-06" db="UniProtKB">
        <authorList>
            <consortium name="EnsemblPlants"/>
        </authorList>
    </citation>
    <scope>IDENTIFICATION</scope>
    <source>
        <strain evidence="2">DM1-3 516 R44</strain>
    </source>
</reference>
<evidence type="ECO:0000256" key="1">
    <source>
        <dbReference type="SAM" id="MobiDB-lite"/>
    </source>
</evidence>
<feature type="compositionally biased region" description="Polar residues" evidence="1">
    <location>
        <begin position="29"/>
        <end position="44"/>
    </location>
</feature>
<sequence length="211" mass="22328">MGRETPRGPHLAKGGYTGQDHDGLHGSWFTPQTVKPSVIHSSTMAPRRKNAAPHSSPTASQSEGDNASESSSSEANVPPNKLVDKPVEASRISVASKIQDVANPLFGRKSGAVGPLAVVPHTLVVIPQAEGQTESGESSQPASVAPSPPPTSTSQATGTFITLPTIFLEKVVADQRQTGTLVDRIVRRMPQLIERNVLAAEKREKMKCGRS</sequence>
<accession>M1DQY0</accession>
<dbReference type="EnsemblPlants" id="PGSC0003DMT400092955">
    <property type="protein sequence ID" value="PGSC0003DMT400092955"/>
    <property type="gene ID" value="PGSC0003DMG400042526"/>
</dbReference>
<dbReference type="PaxDb" id="4113-PGSC0003DMT400092955"/>
<dbReference type="InParanoid" id="M1DQY0"/>
<name>M1DQY0_SOLTU</name>
<evidence type="ECO:0000313" key="3">
    <source>
        <dbReference type="Proteomes" id="UP000011115"/>
    </source>
</evidence>
<feature type="compositionally biased region" description="Polar residues" evidence="1">
    <location>
        <begin position="53"/>
        <end position="65"/>
    </location>
</feature>
<keyword evidence="3" id="KW-1185">Reference proteome</keyword>
<feature type="compositionally biased region" description="Low complexity" evidence="1">
    <location>
        <begin position="67"/>
        <end position="76"/>
    </location>
</feature>
<feature type="region of interest" description="Disordered" evidence="1">
    <location>
        <begin position="130"/>
        <end position="155"/>
    </location>
</feature>
<evidence type="ECO:0000313" key="2">
    <source>
        <dbReference type="EnsemblPlants" id="PGSC0003DMT400092955"/>
    </source>
</evidence>
<evidence type="ECO:0008006" key="4">
    <source>
        <dbReference type="Google" id="ProtNLM"/>
    </source>
</evidence>
<dbReference type="HOGENOM" id="CLU_1306731_0_0_1"/>
<protein>
    <recommendedName>
        <fullName evidence="4">Integrase core domain containing protein</fullName>
    </recommendedName>
</protein>
<dbReference type="AlphaFoldDB" id="M1DQY0"/>
<dbReference type="Proteomes" id="UP000011115">
    <property type="component" value="Unassembled WGS sequence"/>
</dbReference>
<feature type="region of interest" description="Disordered" evidence="1">
    <location>
        <begin position="1"/>
        <end position="84"/>
    </location>
</feature>
<proteinExistence type="predicted"/>